<feature type="compositionally biased region" description="Basic and acidic residues" evidence="1">
    <location>
        <begin position="530"/>
        <end position="545"/>
    </location>
</feature>
<gene>
    <name evidence="2" type="ORF">L203_102481</name>
</gene>
<keyword evidence="3" id="KW-1185">Reference proteome</keyword>
<reference evidence="2" key="3">
    <citation type="submission" date="2024-01" db="EMBL/GenBank/DDBJ databases">
        <authorList>
            <person name="Coelho M.A."/>
            <person name="David-Palma M."/>
            <person name="Shea T."/>
            <person name="Sun S."/>
            <person name="Cuomo C.A."/>
            <person name="Heitman J."/>
        </authorList>
    </citation>
    <scope>NUCLEOTIDE SEQUENCE</scope>
    <source>
        <strain evidence="2">CBS 7841</strain>
    </source>
</reference>
<feature type="region of interest" description="Disordered" evidence="1">
    <location>
        <begin position="741"/>
        <end position="769"/>
    </location>
</feature>
<feature type="region of interest" description="Disordered" evidence="1">
    <location>
        <begin position="915"/>
        <end position="936"/>
    </location>
</feature>
<feature type="compositionally biased region" description="Basic and acidic residues" evidence="1">
    <location>
        <begin position="657"/>
        <end position="668"/>
    </location>
</feature>
<dbReference type="VEuPathDB" id="FungiDB:L203_06552"/>
<feature type="region of interest" description="Disordered" evidence="1">
    <location>
        <begin position="805"/>
        <end position="852"/>
    </location>
</feature>
<accession>A0A1E3HFC2</accession>
<dbReference type="Proteomes" id="UP000094043">
    <property type="component" value="Chromosome 3"/>
</dbReference>
<reference evidence="2" key="1">
    <citation type="submission" date="2016-06" db="EMBL/GenBank/DDBJ databases">
        <authorList>
            <person name="Cuomo C."/>
            <person name="Litvintseva A."/>
            <person name="Heitman J."/>
            <person name="Chen Y."/>
            <person name="Sun S."/>
            <person name="Springer D."/>
            <person name="Dromer F."/>
            <person name="Young S."/>
            <person name="Zeng Q."/>
            <person name="Chapman S."/>
            <person name="Gujja S."/>
            <person name="Saif S."/>
            <person name="Birren B."/>
        </authorList>
    </citation>
    <scope>NUCLEOTIDE SEQUENCE</scope>
    <source>
        <strain evidence="2">CBS 7841</strain>
    </source>
</reference>
<dbReference type="GeneID" id="91086693"/>
<dbReference type="OrthoDB" id="27237at2759"/>
<feature type="compositionally biased region" description="Polar residues" evidence="1">
    <location>
        <begin position="566"/>
        <end position="596"/>
    </location>
</feature>
<evidence type="ECO:0000256" key="1">
    <source>
        <dbReference type="SAM" id="MobiDB-lite"/>
    </source>
</evidence>
<evidence type="ECO:0000313" key="2">
    <source>
        <dbReference type="EMBL" id="WVN87303.1"/>
    </source>
</evidence>
<protein>
    <submittedName>
        <fullName evidence="2">Uncharacterized protein</fullName>
    </submittedName>
</protein>
<dbReference type="InterPro" id="IPR010770">
    <property type="entry name" value="Ecd"/>
</dbReference>
<name>A0A1E3HFC2_9TREE</name>
<dbReference type="EMBL" id="CP143786">
    <property type="protein sequence ID" value="WVN87303.1"/>
    <property type="molecule type" value="Genomic_DNA"/>
</dbReference>
<feature type="compositionally biased region" description="Basic and acidic residues" evidence="1">
    <location>
        <begin position="469"/>
        <end position="484"/>
    </location>
</feature>
<feature type="region of interest" description="Disordered" evidence="1">
    <location>
        <begin position="516"/>
        <end position="545"/>
    </location>
</feature>
<feature type="compositionally biased region" description="Acidic residues" evidence="1">
    <location>
        <begin position="609"/>
        <end position="622"/>
    </location>
</feature>
<dbReference type="RefSeq" id="XP_066068003.1">
    <property type="nucleotide sequence ID" value="XM_066211906.1"/>
</dbReference>
<dbReference type="Pfam" id="PF07093">
    <property type="entry name" value="SGT1"/>
    <property type="match status" value="1"/>
</dbReference>
<dbReference type="PANTHER" id="PTHR13060:SF0">
    <property type="entry name" value="PROTEIN ECDYSONELESS HOMOLOG"/>
    <property type="match status" value="1"/>
</dbReference>
<feature type="region of interest" description="Disordered" evidence="1">
    <location>
        <begin position="566"/>
        <end position="634"/>
    </location>
</feature>
<reference evidence="2" key="2">
    <citation type="journal article" date="2022" name="Elife">
        <title>Obligate sexual reproduction of a homothallic fungus closely related to the Cryptococcus pathogenic species complex.</title>
        <authorList>
            <person name="Passer A.R."/>
            <person name="Clancey S.A."/>
            <person name="Shea T."/>
            <person name="David-Palma M."/>
            <person name="Averette A.F."/>
            <person name="Boekhout T."/>
            <person name="Porcel B.M."/>
            <person name="Nowrousian M."/>
            <person name="Cuomo C.A."/>
            <person name="Sun S."/>
            <person name="Heitman J."/>
            <person name="Coelho M.A."/>
        </authorList>
    </citation>
    <scope>NUCLEOTIDE SEQUENCE</scope>
    <source>
        <strain evidence="2">CBS 7841</strain>
    </source>
</reference>
<feature type="compositionally biased region" description="Acidic residues" evidence="1">
    <location>
        <begin position="516"/>
        <end position="529"/>
    </location>
</feature>
<organism evidence="2 3">
    <name type="scientific">Cryptococcus depauperatus CBS 7841</name>
    <dbReference type="NCBI Taxonomy" id="1295531"/>
    <lineage>
        <taxon>Eukaryota</taxon>
        <taxon>Fungi</taxon>
        <taxon>Dikarya</taxon>
        <taxon>Basidiomycota</taxon>
        <taxon>Agaricomycotina</taxon>
        <taxon>Tremellomycetes</taxon>
        <taxon>Tremellales</taxon>
        <taxon>Cryptococcaceae</taxon>
        <taxon>Cryptococcus</taxon>
    </lineage>
</organism>
<feature type="region of interest" description="Disordered" evidence="1">
    <location>
        <begin position="650"/>
        <end position="676"/>
    </location>
</feature>
<evidence type="ECO:0000313" key="3">
    <source>
        <dbReference type="Proteomes" id="UP000094043"/>
    </source>
</evidence>
<feature type="region of interest" description="Disordered" evidence="1">
    <location>
        <begin position="685"/>
        <end position="704"/>
    </location>
</feature>
<sequence length="936" mass="104936">MRNQKHSPTQARSPFPLPQLSEDALHYIVHLPSSSDADPSATALLITDYINSLLPQPWIWNKDSWELKLYQHGPGLEPIGGEDQGIPMLEGHMRVGDAVDDEWLVVWLLKQVSEKWPEFIISIRDTDGEFLLIEAANELPSWISPDNAENRLWLSNGRLHLLPLTVHSPAPPHQLPDSMDVDSFITLTVSDALEAVREGNYFAPEKVEGAVWNRIKGYPQALSTHLHHAKMYLPIVVVKALHKRPELIQRAVEAFYVRDPSQLRAASRMTNFPPSTAVLTLTTLTRAAYAQLQGQVFHPPRIFGPEWNTREPSDGVEATAKKLENERRWRDLGVKVTIGFEIMYREGGKKNRTGATQPMDSKKDAEYQGFLEKLKQAGWFGNEVQGSQKWKEREEQALTGYMAVKPANVVSSTPSFAYLVDTAISDCSLSEHELSVLPDTPEDDDSWLEVDSHELDGMMMSASGQSVQEEAKYNNRKTETGEEHGKALGDLAKKVQEFVGGQGDIEGARFLDELSDEEMDTDSQGDSEEEQYRQELEQTKQERIDNLIPGISAEDWGRKTQPIQFSQDQIKAQSSMSTSLDNKTPHTTNPLDSIPSTMRPPIFAKQEFDGVESDSSDEDEENLPPAGTWGRKIGQMKWSEFPDVEEEAKIEEIYSDDEGKQESKREKNLGLGSDKELEEEMRHRVWGYDDENEGEDTDKMDARDVDIEDETEEFLQFSRKALGISNEMWEGILSERRAKGAYVPPEASNKPKTKADYPPAKYQSSAESKVQFANEGRSLANVEEPSFEQSNSSLNSFDAVMKAMDEALSRSRTNQSSTLPPPAGQKASKLPVIKKAASSGNPLPPKPQNLNNLNEQLEDFNEDDLAAMDRELRSVLKGAGVDPDDDDELDIEEARELEGDDKKEYEMMRDFLESYRSQGGGSGVVGNLFGRLSGGK</sequence>
<proteinExistence type="predicted"/>
<dbReference type="AlphaFoldDB" id="A0A1E3HFC2"/>
<dbReference type="PANTHER" id="PTHR13060">
    <property type="entry name" value="SGT1 PROTEIN HSGT1 SUPPRESSOR OF GCR2"/>
    <property type="match status" value="1"/>
</dbReference>
<dbReference type="KEGG" id="cdep:91086693"/>
<feature type="region of interest" description="Disordered" evidence="1">
    <location>
        <begin position="464"/>
        <end position="484"/>
    </location>
</feature>
<dbReference type="GO" id="GO:0005634">
    <property type="term" value="C:nucleus"/>
    <property type="evidence" value="ECO:0007669"/>
    <property type="project" value="TreeGrafter"/>
</dbReference>